<protein>
    <submittedName>
        <fullName evidence="1">Uncharacterized protein</fullName>
    </submittedName>
</protein>
<accession>A0A562Q169</accession>
<dbReference type="AlphaFoldDB" id="A0A562Q169"/>
<sequence>MGDGADEERQEHQRWVANYFRGKIDEFSYRLEEIVSACDTSLACAMADQNHPGGTGKAVTYGFSAFSNLVQTLKDSASSFLNSEITWRPIKALRHGQFFYMSRNAATHDGNPIISCWVDGYFYIPSDIRRLDNNGKLIVIPAPAADVRTVCLEFSADFAHLLTERLSGMERTSFLLGTSYDPDEVAAFMDSDRVPQFAKELFAQSAEQFEAVVSACKFDPVEDSVAKLATLGRWCEARLQP</sequence>
<reference evidence="1 2" key="1">
    <citation type="journal article" date="2015" name="Stand. Genomic Sci.">
        <title>Genomic Encyclopedia of Bacterial and Archaeal Type Strains, Phase III: the genomes of soil and plant-associated and newly described type strains.</title>
        <authorList>
            <person name="Whitman W.B."/>
            <person name="Woyke T."/>
            <person name="Klenk H.P."/>
            <person name="Zhou Y."/>
            <person name="Lilburn T.G."/>
            <person name="Beck B.J."/>
            <person name="De Vos P."/>
            <person name="Vandamme P."/>
            <person name="Eisen J.A."/>
            <person name="Garrity G."/>
            <person name="Hugenholtz P."/>
            <person name="Kyrpides N.C."/>
        </authorList>
    </citation>
    <scope>NUCLEOTIDE SEQUENCE [LARGE SCALE GENOMIC DNA]</scope>
    <source>
        <strain evidence="1 2">CGMCC 1.6858</strain>
    </source>
</reference>
<proteinExistence type="predicted"/>
<keyword evidence="2" id="KW-1185">Reference proteome</keyword>
<dbReference type="RefSeq" id="WP_145144772.1">
    <property type="nucleotide sequence ID" value="NZ_VLKY01000015.1"/>
</dbReference>
<evidence type="ECO:0000313" key="1">
    <source>
        <dbReference type="EMBL" id="TWI50441.1"/>
    </source>
</evidence>
<dbReference type="OrthoDB" id="6992745at2"/>
<organism evidence="1 2">
    <name type="scientific">Pseudomonas duriflava</name>
    <dbReference type="NCBI Taxonomy" id="459528"/>
    <lineage>
        <taxon>Bacteria</taxon>
        <taxon>Pseudomonadati</taxon>
        <taxon>Pseudomonadota</taxon>
        <taxon>Gammaproteobacteria</taxon>
        <taxon>Pseudomonadales</taxon>
        <taxon>Pseudomonadaceae</taxon>
        <taxon>Pseudomonas</taxon>
    </lineage>
</organism>
<comment type="caution">
    <text evidence="1">The sequence shown here is derived from an EMBL/GenBank/DDBJ whole genome shotgun (WGS) entry which is preliminary data.</text>
</comment>
<evidence type="ECO:0000313" key="2">
    <source>
        <dbReference type="Proteomes" id="UP000316905"/>
    </source>
</evidence>
<dbReference type="Proteomes" id="UP000316905">
    <property type="component" value="Unassembled WGS sequence"/>
</dbReference>
<name>A0A562Q169_9PSED</name>
<gene>
    <name evidence="1" type="ORF">IQ22_03831</name>
</gene>
<dbReference type="EMBL" id="VLKY01000015">
    <property type="protein sequence ID" value="TWI50441.1"/>
    <property type="molecule type" value="Genomic_DNA"/>
</dbReference>